<organism evidence="3 4">
    <name type="scientific">Daphnia magna</name>
    <dbReference type="NCBI Taxonomy" id="35525"/>
    <lineage>
        <taxon>Eukaryota</taxon>
        <taxon>Metazoa</taxon>
        <taxon>Ecdysozoa</taxon>
        <taxon>Arthropoda</taxon>
        <taxon>Crustacea</taxon>
        <taxon>Branchiopoda</taxon>
        <taxon>Diplostraca</taxon>
        <taxon>Cladocera</taxon>
        <taxon>Anomopoda</taxon>
        <taxon>Daphniidae</taxon>
        <taxon>Daphnia</taxon>
    </lineage>
</organism>
<feature type="region of interest" description="Disordered" evidence="2">
    <location>
        <begin position="30"/>
        <end position="49"/>
    </location>
</feature>
<sequence>MLVSPFLFGALRELRLYKLPQTASLKTCEARESAREHLKSRANEPPSETRVLEARLNQPEIARAAELAIANQRVDEARIEADAARIAAEEAEIDLQKLIIDD</sequence>
<comment type="caution">
    <text evidence="3">The sequence shown here is derived from an EMBL/GenBank/DDBJ whole genome shotgun (WGS) entry which is preliminary data.</text>
</comment>
<dbReference type="Proteomes" id="UP001234178">
    <property type="component" value="Unassembled WGS sequence"/>
</dbReference>
<evidence type="ECO:0000256" key="2">
    <source>
        <dbReference type="SAM" id="MobiDB-lite"/>
    </source>
</evidence>
<name>A0ABR0AQK9_9CRUS</name>
<proteinExistence type="predicted"/>
<evidence type="ECO:0000313" key="4">
    <source>
        <dbReference type="Proteomes" id="UP001234178"/>
    </source>
</evidence>
<keyword evidence="4" id="KW-1185">Reference proteome</keyword>
<feature type="coiled-coil region" evidence="1">
    <location>
        <begin position="67"/>
        <end position="101"/>
    </location>
</feature>
<feature type="compositionally biased region" description="Basic and acidic residues" evidence="2">
    <location>
        <begin position="30"/>
        <end position="42"/>
    </location>
</feature>
<evidence type="ECO:0000313" key="3">
    <source>
        <dbReference type="EMBL" id="KAK4027412.1"/>
    </source>
</evidence>
<protein>
    <submittedName>
        <fullName evidence="3">Uncharacterized protein</fullName>
    </submittedName>
</protein>
<reference evidence="3 4" key="1">
    <citation type="journal article" date="2023" name="Nucleic Acids Res.">
        <title>The hologenome of Daphnia magna reveals possible DNA methylation and microbiome-mediated evolution of the host genome.</title>
        <authorList>
            <person name="Chaturvedi A."/>
            <person name="Li X."/>
            <person name="Dhandapani V."/>
            <person name="Marshall H."/>
            <person name="Kissane S."/>
            <person name="Cuenca-Cambronero M."/>
            <person name="Asole G."/>
            <person name="Calvet F."/>
            <person name="Ruiz-Romero M."/>
            <person name="Marangio P."/>
            <person name="Guigo R."/>
            <person name="Rago D."/>
            <person name="Mirbahai L."/>
            <person name="Eastwood N."/>
            <person name="Colbourne J.K."/>
            <person name="Zhou J."/>
            <person name="Mallon E."/>
            <person name="Orsini L."/>
        </authorList>
    </citation>
    <scope>NUCLEOTIDE SEQUENCE [LARGE SCALE GENOMIC DNA]</scope>
    <source>
        <strain evidence="3">LRV0_1</strain>
    </source>
</reference>
<evidence type="ECO:0000256" key="1">
    <source>
        <dbReference type="SAM" id="Coils"/>
    </source>
</evidence>
<gene>
    <name evidence="3" type="ORF">OUZ56_016458</name>
</gene>
<accession>A0ABR0AQK9</accession>
<dbReference type="EMBL" id="JAOYFB010000038">
    <property type="protein sequence ID" value="KAK4027412.1"/>
    <property type="molecule type" value="Genomic_DNA"/>
</dbReference>
<keyword evidence="1" id="KW-0175">Coiled coil</keyword>